<evidence type="ECO:0000256" key="1">
    <source>
        <dbReference type="SAM" id="Phobius"/>
    </source>
</evidence>
<evidence type="ECO:0000313" key="2">
    <source>
        <dbReference type="EMBL" id="KKN39149.1"/>
    </source>
</evidence>
<proteinExistence type="predicted"/>
<comment type="caution">
    <text evidence="2">The sequence shown here is derived from an EMBL/GenBank/DDBJ whole genome shotgun (WGS) entry which is preliminary data.</text>
</comment>
<protein>
    <submittedName>
        <fullName evidence="2">Uncharacterized protein</fullName>
    </submittedName>
</protein>
<accession>A0A0F9Q9I3</accession>
<keyword evidence="1" id="KW-0812">Transmembrane</keyword>
<dbReference type="EMBL" id="LAZR01001780">
    <property type="protein sequence ID" value="KKN39149.1"/>
    <property type="molecule type" value="Genomic_DNA"/>
</dbReference>
<sequence length="91" mass="9978">MKHVEAQTQKIRAIPAKKQSKKAWQTLTGALVVIAGFALPKVVPEFPLWFAMGVVGFGFFIASKEYVTNYLGFIPAAIRDVLEAIKGNGKK</sequence>
<dbReference type="AlphaFoldDB" id="A0A0F9Q9I3"/>
<keyword evidence="1" id="KW-1133">Transmembrane helix</keyword>
<feature type="transmembrane region" description="Helical" evidence="1">
    <location>
        <begin position="46"/>
        <end position="63"/>
    </location>
</feature>
<keyword evidence="1" id="KW-0472">Membrane</keyword>
<name>A0A0F9Q9I3_9ZZZZ</name>
<organism evidence="2">
    <name type="scientific">marine sediment metagenome</name>
    <dbReference type="NCBI Taxonomy" id="412755"/>
    <lineage>
        <taxon>unclassified sequences</taxon>
        <taxon>metagenomes</taxon>
        <taxon>ecological metagenomes</taxon>
    </lineage>
</organism>
<gene>
    <name evidence="2" type="ORF">LCGC14_0746190</name>
</gene>
<feature type="transmembrane region" description="Helical" evidence="1">
    <location>
        <begin position="23"/>
        <end position="40"/>
    </location>
</feature>
<reference evidence="2" key="1">
    <citation type="journal article" date="2015" name="Nature">
        <title>Complex archaea that bridge the gap between prokaryotes and eukaryotes.</title>
        <authorList>
            <person name="Spang A."/>
            <person name="Saw J.H."/>
            <person name="Jorgensen S.L."/>
            <person name="Zaremba-Niedzwiedzka K."/>
            <person name="Martijn J."/>
            <person name="Lind A.E."/>
            <person name="van Eijk R."/>
            <person name="Schleper C."/>
            <person name="Guy L."/>
            <person name="Ettema T.J."/>
        </authorList>
    </citation>
    <scope>NUCLEOTIDE SEQUENCE</scope>
</reference>